<feature type="region of interest" description="Disordered" evidence="1">
    <location>
        <begin position="476"/>
        <end position="556"/>
    </location>
</feature>
<keyword evidence="3" id="KW-1185">Reference proteome</keyword>
<dbReference type="Proteomes" id="UP000800096">
    <property type="component" value="Unassembled WGS sequence"/>
</dbReference>
<feature type="compositionally biased region" description="Low complexity" evidence="1">
    <location>
        <begin position="574"/>
        <end position="598"/>
    </location>
</feature>
<feature type="region of interest" description="Disordered" evidence="1">
    <location>
        <begin position="786"/>
        <end position="805"/>
    </location>
</feature>
<feature type="region of interest" description="Disordered" evidence="1">
    <location>
        <begin position="686"/>
        <end position="719"/>
    </location>
</feature>
<feature type="compositionally biased region" description="Basic and acidic residues" evidence="1">
    <location>
        <begin position="710"/>
        <end position="719"/>
    </location>
</feature>
<feature type="region of interest" description="Disordered" evidence="1">
    <location>
        <begin position="1"/>
        <end position="35"/>
    </location>
</feature>
<reference evidence="2" key="1">
    <citation type="journal article" date="2020" name="Stud. Mycol.">
        <title>101 Dothideomycetes genomes: a test case for predicting lifestyles and emergence of pathogens.</title>
        <authorList>
            <person name="Haridas S."/>
            <person name="Albert R."/>
            <person name="Binder M."/>
            <person name="Bloem J."/>
            <person name="Labutti K."/>
            <person name="Salamov A."/>
            <person name="Andreopoulos B."/>
            <person name="Baker S."/>
            <person name="Barry K."/>
            <person name="Bills G."/>
            <person name="Bluhm B."/>
            <person name="Cannon C."/>
            <person name="Castanera R."/>
            <person name="Culley D."/>
            <person name="Daum C."/>
            <person name="Ezra D."/>
            <person name="Gonzalez J."/>
            <person name="Henrissat B."/>
            <person name="Kuo A."/>
            <person name="Liang C."/>
            <person name="Lipzen A."/>
            <person name="Lutzoni F."/>
            <person name="Magnuson J."/>
            <person name="Mondo S."/>
            <person name="Nolan M."/>
            <person name="Ohm R."/>
            <person name="Pangilinan J."/>
            <person name="Park H.-J."/>
            <person name="Ramirez L."/>
            <person name="Alfaro M."/>
            <person name="Sun H."/>
            <person name="Tritt A."/>
            <person name="Yoshinaga Y."/>
            <person name="Zwiers L.-H."/>
            <person name="Turgeon B."/>
            <person name="Goodwin S."/>
            <person name="Spatafora J."/>
            <person name="Crous P."/>
            <person name="Grigoriev I."/>
        </authorList>
    </citation>
    <scope>NUCLEOTIDE SEQUENCE</scope>
    <source>
        <strain evidence="2">HMLAC05119</strain>
    </source>
</reference>
<feature type="region of interest" description="Disordered" evidence="1">
    <location>
        <begin position="50"/>
        <end position="114"/>
    </location>
</feature>
<protein>
    <submittedName>
        <fullName evidence="2">Uncharacterized protein</fullName>
    </submittedName>
</protein>
<dbReference type="EMBL" id="ML979137">
    <property type="protein sequence ID" value="KAF1914949.1"/>
    <property type="molecule type" value="Genomic_DNA"/>
</dbReference>
<feature type="compositionally biased region" description="Basic residues" evidence="1">
    <location>
        <begin position="697"/>
        <end position="709"/>
    </location>
</feature>
<gene>
    <name evidence="2" type="ORF">BDU57DRAFT_558425</name>
</gene>
<accession>A0A6A5QHR8</accession>
<evidence type="ECO:0000256" key="1">
    <source>
        <dbReference type="SAM" id="MobiDB-lite"/>
    </source>
</evidence>
<dbReference type="OrthoDB" id="5341904at2759"/>
<feature type="compositionally biased region" description="Low complexity" evidence="1">
    <location>
        <begin position="529"/>
        <end position="547"/>
    </location>
</feature>
<sequence>MGNNQSTPGHHNRLSKPKTNTNSPGPLHAADSPISVSSRYAYFGAKSRCYGRETPQSSSETETRTGSVVQQSKNEDAVGELAPRPRERAMSIISRSNSRTNSRTNSRSNSLSCFRSRQVSNARLTDLHGSKTSPATNAVDLDAAIRLLQDVKRNGSPEDLAALHEALETTDNERSTIEPGLSRRTSAADGSSLTRRRSLVQTPGVATRSSPVEGRRSTWNSWRAPQIAPEEEAKWAVTPKGIEPLNHLAVPSATSDSHNSPAPRARTPNEMDYSHLGNLRLGTLSIVNGAPSPAASTKMAKHRSYHGGEVDYSMTADVRSGPLMMNNTPWRGHVKRNSVGFPIIAPFFNDTGVPGTDLMPQAVTRYDDQHDTRKNEAYMSQSLIEPAKSIRVTNEVHDSNLYAQDYQAYIPDSPFTTTKFSRNEQDDGVGEEEENSNWNEAAQILTGTMFDAPQTAMDTLGSTLFSRVPDIEVQQKQAAKSSWRPTLRTSDSGYSSGGSLQVGTIGLQSAGSMNSSNSNDSTRAEQVMSPGLSPGAGSSASLGQPGPRGTPDLECRREPESLRMLERLERPSTADSLLLPLSPCSAASKSSTDSTRSATQKRLQRRRPSQPELPVIQSCQSIPEGTIPDIPSNVQAKFARRLSHTPDMDCLTHTYPSKDHVIMTAESGTDASSDALTEPVVQLRELEPERPRPPPAHTRHRSLSMFRRRSTAESKDTEKENMNTAMGVVDLGTIANSLGSSPYDAAMSAPQCKMVTCPTHPHQLGGALPRAKSMVKMDSEAAAAFGRMRSKDRASMEQEMPQTRRRSYHNLKEVSNGKAYKRRPLKALHDIPPVPAIDASRLKAPLSARGRLEKGRKSIGEGLRTRASFSEGSASAVKSRNNSLAREDMAAWGRFSGGLDYNYEGRAAGVSGSAGTGSRGLDSIIASSKSLQWRHQYGVDLTDVPIVLQRA</sequence>
<feature type="region of interest" description="Disordered" evidence="1">
    <location>
        <begin position="169"/>
        <end position="219"/>
    </location>
</feature>
<feature type="region of interest" description="Disordered" evidence="1">
    <location>
        <begin position="252"/>
        <end position="272"/>
    </location>
</feature>
<feature type="compositionally biased region" description="Polar residues" evidence="1">
    <location>
        <begin position="183"/>
        <end position="193"/>
    </location>
</feature>
<evidence type="ECO:0000313" key="3">
    <source>
        <dbReference type="Proteomes" id="UP000800096"/>
    </source>
</evidence>
<feature type="region of interest" description="Disordered" evidence="1">
    <location>
        <begin position="571"/>
        <end position="613"/>
    </location>
</feature>
<dbReference type="AlphaFoldDB" id="A0A6A5QHR8"/>
<feature type="compositionally biased region" description="Polar residues" evidence="1">
    <location>
        <begin position="476"/>
        <end position="521"/>
    </location>
</feature>
<evidence type="ECO:0000313" key="2">
    <source>
        <dbReference type="EMBL" id="KAF1914949.1"/>
    </source>
</evidence>
<feature type="compositionally biased region" description="Polar residues" evidence="1">
    <location>
        <begin position="54"/>
        <end position="72"/>
    </location>
</feature>
<name>A0A6A5QHR8_AMPQU</name>
<proteinExistence type="predicted"/>
<feature type="compositionally biased region" description="Low complexity" evidence="1">
    <location>
        <begin position="91"/>
        <end position="110"/>
    </location>
</feature>
<organism evidence="2 3">
    <name type="scientific">Ampelomyces quisqualis</name>
    <name type="common">Powdery mildew agent</name>
    <dbReference type="NCBI Taxonomy" id="50730"/>
    <lineage>
        <taxon>Eukaryota</taxon>
        <taxon>Fungi</taxon>
        <taxon>Dikarya</taxon>
        <taxon>Ascomycota</taxon>
        <taxon>Pezizomycotina</taxon>
        <taxon>Dothideomycetes</taxon>
        <taxon>Pleosporomycetidae</taxon>
        <taxon>Pleosporales</taxon>
        <taxon>Pleosporineae</taxon>
        <taxon>Phaeosphaeriaceae</taxon>
        <taxon>Ampelomyces</taxon>
    </lineage>
</organism>